<dbReference type="GO" id="GO:0005634">
    <property type="term" value="C:nucleus"/>
    <property type="evidence" value="ECO:0007669"/>
    <property type="project" value="UniProtKB-SubCell"/>
</dbReference>
<feature type="domain" description="Zn(2)-C6 fungal-type" evidence="4">
    <location>
        <begin position="41"/>
        <end position="69"/>
    </location>
</feature>
<feature type="region of interest" description="Disordered" evidence="3">
    <location>
        <begin position="170"/>
        <end position="209"/>
    </location>
</feature>
<sequence length="1113" mass="122840">MQLEHEPGHHDREVIKQETADTSAAEAALKAKLSRKRTKTGCLTCRKRRIKCGEQRPICSNCIKSKRHCEGYSQRVVFKPPTFEYQPVANGAAHITFQAGPIHVPVPGAVPEHRHDAQQTALPGGLSSYTHLRPRPVSQQLVTVWDQRIQQYVLISAPDMEHVPNAASDVQIFHPPGSSAPIGPGHIAQGPYAPQHQHQHQHQPHADLHSAQKLAPSGALDSAIPVARPFLDEHSAYGGSQLISGPAGASTLSATDSMFPVYSCPMPQPPTTHVATCETSTMPTPDPWTGVSFEPPNGMPTVQTPGSSASSRTLAHSQQNSYATPQSQWQPEWQMQCDLHHTQHAQHDPLHHDQPVEYDNHAPPILDHTHLLHAAAVENQDDGYYDVDSDDSDEEQDVDTSISQDRSYKRQRMLGRVLDGKQISIRGLHMRRYDTFIYEGVLDTYRVEYVASPLKNPATARVFAHFISATGPSLSIFERAPISSSVLFNHGAVPLSQQGLWTYTLPMAALHHQGLLHAMLALASLHIARLQGASTTPSMQHYAWALRRIHAAVSNPKSRLKVTTIAASMLLGFYEVMTADHMKWNMHLAGAKQLFVETDFIKMTSECRRMKKERALSLQYESNFGKKGRDSSEETFSQADLLDQIPDIDERVVSQMVGKEVKYDNFGHVEASTTVNIPPTLDLSKFEILKDLYWWYCKQDVIQSIVSGNPLLMDFSRWANCPPRAPLGRGDAVYGSFDHLVLLLGRIADFASRDRKRKLKQMDANGGQWRPAAGMNIFRPPQTPTPSSSFRPPGTVPMGAPPPMPDFYGMAPPPRADVQMPHSYASFPHPDMPPPTPPPDAHRFHHSIDHDLPRATQEALEEHRRIRQALDLFQNSLNAVPSFQPLAPDSYDSLHSTDTAFGPTQFYRTYDIGCLWALYNMAVIIAIRAHPHMPPAAHVAAGVAAPETQPYALEIGRIVAGIVPGPASQALNPSLGAALSESCIASFFAAIQYQDPHQRHETVTRIFSISQRTGWGSAELIANGCETAWVKAASAGRGPPYTRISRPQNSTSDDPRLNGSWEKLDPRVPPVDGDEGDRRLVRTKKEARLNWAIGLLGLEDDVERVGGGGRGGV</sequence>
<evidence type="ECO:0000313" key="5">
    <source>
        <dbReference type="EMBL" id="EMF10910.1"/>
    </source>
</evidence>
<dbReference type="CDD" id="cd00067">
    <property type="entry name" value="GAL4"/>
    <property type="match status" value="1"/>
</dbReference>
<dbReference type="SMART" id="SM00066">
    <property type="entry name" value="GAL4"/>
    <property type="match status" value="1"/>
</dbReference>
<dbReference type="RefSeq" id="XP_016759031.1">
    <property type="nucleotide sequence ID" value="XM_016906444.1"/>
</dbReference>
<feature type="region of interest" description="Disordered" evidence="3">
    <location>
        <begin position="300"/>
        <end position="329"/>
    </location>
</feature>
<dbReference type="PROSITE" id="PS50048">
    <property type="entry name" value="ZN2_CY6_FUNGAL_2"/>
    <property type="match status" value="1"/>
</dbReference>
<dbReference type="GO" id="GO:0045944">
    <property type="term" value="P:positive regulation of transcription by RNA polymerase II"/>
    <property type="evidence" value="ECO:0007669"/>
    <property type="project" value="TreeGrafter"/>
</dbReference>
<keyword evidence="2" id="KW-0539">Nucleus</keyword>
<proteinExistence type="predicted"/>
<dbReference type="InterPro" id="IPR036864">
    <property type="entry name" value="Zn2-C6_fun-type_DNA-bd_sf"/>
</dbReference>
<dbReference type="InterPro" id="IPR001138">
    <property type="entry name" value="Zn2Cys6_DnaBD"/>
</dbReference>
<dbReference type="PANTHER" id="PTHR37534">
    <property type="entry name" value="TRANSCRIPTIONAL ACTIVATOR PROTEIN UGA3"/>
    <property type="match status" value="1"/>
</dbReference>
<dbReference type="SUPFAM" id="SSF57701">
    <property type="entry name" value="Zn2/Cys6 DNA-binding domain"/>
    <property type="match status" value="1"/>
</dbReference>
<name>N1QEP6_SPHMS</name>
<dbReference type="eggNOG" id="ENOG502QT9U">
    <property type="taxonomic scope" value="Eukaryota"/>
</dbReference>
<comment type="subcellular location">
    <subcellularLocation>
        <location evidence="1">Nucleus</location>
    </subcellularLocation>
</comment>
<feature type="region of interest" description="Disordered" evidence="3">
    <location>
        <begin position="344"/>
        <end position="363"/>
    </location>
</feature>
<organism evidence="5 6">
    <name type="scientific">Sphaerulina musiva (strain SO2202)</name>
    <name type="common">Poplar stem canker fungus</name>
    <name type="synonym">Septoria musiva</name>
    <dbReference type="NCBI Taxonomy" id="692275"/>
    <lineage>
        <taxon>Eukaryota</taxon>
        <taxon>Fungi</taxon>
        <taxon>Dikarya</taxon>
        <taxon>Ascomycota</taxon>
        <taxon>Pezizomycotina</taxon>
        <taxon>Dothideomycetes</taxon>
        <taxon>Dothideomycetidae</taxon>
        <taxon>Mycosphaerellales</taxon>
        <taxon>Mycosphaerellaceae</taxon>
        <taxon>Sphaerulina</taxon>
    </lineage>
</organism>
<feature type="compositionally biased region" description="Basic and acidic residues" evidence="3">
    <location>
        <begin position="344"/>
        <end position="360"/>
    </location>
</feature>
<dbReference type="OMA" id="IAGIWMN"/>
<dbReference type="GO" id="GO:0000976">
    <property type="term" value="F:transcription cis-regulatory region binding"/>
    <property type="evidence" value="ECO:0007669"/>
    <property type="project" value="TreeGrafter"/>
</dbReference>
<feature type="region of interest" description="Disordered" evidence="3">
    <location>
        <begin position="382"/>
        <end position="406"/>
    </location>
</feature>
<keyword evidence="6" id="KW-1185">Reference proteome</keyword>
<dbReference type="HOGENOM" id="CLU_006603_0_0_1"/>
<gene>
    <name evidence="5" type="ORF">SEPMUDRAFT_150864</name>
</gene>
<dbReference type="PROSITE" id="PS00463">
    <property type="entry name" value="ZN2_CY6_FUNGAL_1"/>
    <property type="match status" value="1"/>
</dbReference>
<dbReference type="Gene3D" id="4.10.240.10">
    <property type="entry name" value="Zn(2)-C6 fungal-type DNA-binding domain"/>
    <property type="match status" value="1"/>
</dbReference>
<evidence type="ECO:0000256" key="1">
    <source>
        <dbReference type="ARBA" id="ARBA00004123"/>
    </source>
</evidence>
<dbReference type="PANTHER" id="PTHR37534:SF23">
    <property type="entry name" value="ZN(II)2CYS6 TRANSCRIPTION FACTOR (EUROFUNG)"/>
    <property type="match status" value="1"/>
</dbReference>
<dbReference type="GeneID" id="27903581"/>
<feature type="compositionally biased region" description="Acidic residues" evidence="3">
    <location>
        <begin position="382"/>
        <end position="398"/>
    </location>
</feature>
<reference evidence="5 6" key="1">
    <citation type="journal article" date="2012" name="PLoS Pathog.">
        <title>Diverse lifestyles and strategies of plant pathogenesis encoded in the genomes of eighteen Dothideomycetes fungi.</title>
        <authorList>
            <person name="Ohm R.A."/>
            <person name="Feau N."/>
            <person name="Henrissat B."/>
            <person name="Schoch C.L."/>
            <person name="Horwitz B.A."/>
            <person name="Barry K.W."/>
            <person name="Condon B.J."/>
            <person name="Copeland A.C."/>
            <person name="Dhillon B."/>
            <person name="Glaser F."/>
            <person name="Hesse C.N."/>
            <person name="Kosti I."/>
            <person name="LaButti K."/>
            <person name="Lindquist E.A."/>
            <person name="Lucas S."/>
            <person name="Salamov A.A."/>
            <person name="Bradshaw R.E."/>
            <person name="Ciuffetti L."/>
            <person name="Hamelin R.C."/>
            <person name="Kema G.H.J."/>
            <person name="Lawrence C."/>
            <person name="Scott J.A."/>
            <person name="Spatafora J.W."/>
            <person name="Turgeon B.G."/>
            <person name="de Wit P.J.G.M."/>
            <person name="Zhong S."/>
            <person name="Goodwin S.B."/>
            <person name="Grigoriev I.V."/>
        </authorList>
    </citation>
    <scope>NUCLEOTIDE SEQUENCE [LARGE SCALE GENOMIC DNA]</scope>
    <source>
        <strain evidence="5 6">SO2202</strain>
    </source>
</reference>
<feature type="region of interest" description="Disordered" evidence="3">
    <location>
        <begin position="1036"/>
        <end position="1076"/>
    </location>
</feature>
<dbReference type="OrthoDB" id="5391043at2759"/>
<dbReference type="AlphaFoldDB" id="N1QEP6"/>
<dbReference type="Proteomes" id="UP000016931">
    <property type="component" value="Unassembled WGS sequence"/>
</dbReference>
<evidence type="ECO:0000259" key="4">
    <source>
        <dbReference type="PROSITE" id="PS50048"/>
    </source>
</evidence>
<evidence type="ECO:0000256" key="3">
    <source>
        <dbReference type="SAM" id="MobiDB-lite"/>
    </source>
</evidence>
<dbReference type="EMBL" id="KB456267">
    <property type="protein sequence ID" value="EMF10910.1"/>
    <property type="molecule type" value="Genomic_DNA"/>
</dbReference>
<dbReference type="Pfam" id="PF11951">
    <property type="entry name" value="Fungal_trans_2"/>
    <property type="match status" value="1"/>
</dbReference>
<dbReference type="STRING" id="692275.N1QEP6"/>
<dbReference type="GO" id="GO:0000981">
    <property type="term" value="F:DNA-binding transcription factor activity, RNA polymerase II-specific"/>
    <property type="evidence" value="ECO:0007669"/>
    <property type="project" value="InterPro"/>
</dbReference>
<dbReference type="GO" id="GO:0008270">
    <property type="term" value="F:zinc ion binding"/>
    <property type="evidence" value="ECO:0007669"/>
    <property type="project" value="InterPro"/>
</dbReference>
<evidence type="ECO:0000313" key="6">
    <source>
        <dbReference type="Proteomes" id="UP000016931"/>
    </source>
</evidence>
<accession>N1QEP6</accession>
<dbReference type="InterPro" id="IPR021858">
    <property type="entry name" value="Fun_TF"/>
</dbReference>
<protein>
    <recommendedName>
        <fullName evidence="4">Zn(2)-C6 fungal-type domain-containing protein</fullName>
    </recommendedName>
</protein>
<evidence type="ECO:0000256" key="2">
    <source>
        <dbReference type="ARBA" id="ARBA00023242"/>
    </source>
</evidence>
<dbReference type="Pfam" id="PF00172">
    <property type="entry name" value="Zn_clus"/>
    <property type="match status" value="1"/>
</dbReference>